<keyword evidence="1" id="KW-0472">Membrane</keyword>
<dbReference type="AlphaFoldDB" id="A0A1J5R7Q9"/>
<reference evidence="2" key="1">
    <citation type="submission" date="2016-10" db="EMBL/GenBank/DDBJ databases">
        <title>Sequence of Gallionella enrichment culture.</title>
        <authorList>
            <person name="Poehlein A."/>
            <person name="Muehling M."/>
            <person name="Daniel R."/>
        </authorList>
    </citation>
    <scope>NUCLEOTIDE SEQUENCE</scope>
</reference>
<evidence type="ECO:0000313" key="2">
    <source>
        <dbReference type="EMBL" id="OIQ85755.1"/>
    </source>
</evidence>
<comment type="caution">
    <text evidence="2">The sequence shown here is derived from an EMBL/GenBank/DDBJ whole genome shotgun (WGS) entry which is preliminary data.</text>
</comment>
<protein>
    <recommendedName>
        <fullName evidence="3">Phosphodiester glycosidase domain-containing protein</fullName>
    </recommendedName>
</protein>
<dbReference type="EMBL" id="MLJW01000523">
    <property type="protein sequence ID" value="OIQ85755.1"/>
    <property type="molecule type" value="Genomic_DNA"/>
</dbReference>
<gene>
    <name evidence="2" type="ORF">GALL_323920</name>
</gene>
<sequence length="407" mass="43153">MGDARGGSLATDEPLTPVAVDVSGAVTPRPRSTHRRRWIAVVVTVLLVGPGVSYVQALTYPGSASWQMRSVEWFRNHGGTNVVNAVENWYYTIQPPTGSAPDPASLPVVTSQVARSLTAARGTASRPDLRPPTVLPVLTGHSAVPGEGRWVPGRLGASGVPAIYTSFLRPDPAHPSVVAGVAWMRAHATYAHLVAGTLEPPGSGWSRAGRVPASEVRALVASFNSGWTLNDAQGGFYLSGRGAGSLRDGQASLVIDDHGRVTLGQWGRDVTMSRHVVAVRQNLALIVDHGRPVAGLSSNVGQRWGNAKNQYQFTWRSGAGLDATGNLVYVAGADLTLQALATALTDAGAVRGMELDIHTVMVSFSSWAPSPSGSLTPTKLLPKMNRPADRYLAADQRDFFYLTLRST</sequence>
<organism evidence="2">
    <name type="scientific">mine drainage metagenome</name>
    <dbReference type="NCBI Taxonomy" id="410659"/>
    <lineage>
        <taxon>unclassified sequences</taxon>
        <taxon>metagenomes</taxon>
        <taxon>ecological metagenomes</taxon>
    </lineage>
</organism>
<proteinExistence type="predicted"/>
<feature type="transmembrane region" description="Helical" evidence="1">
    <location>
        <begin position="38"/>
        <end position="60"/>
    </location>
</feature>
<keyword evidence="1" id="KW-0812">Transmembrane</keyword>
<name>A0A1J5R7Q9_9ZZZZ</name>
<keyword evidence="1" id="KW-1133">Transmembrane helix</keyword>
<evidence type="ECO:0000256" key="1">
    <source>
        <dbReference type="SAM" id="Phobius"/>
    </source>
</evidence>
<evidence type="ECO:0008006" key="3">
    <source>
        <dbReference type="Google" id="ProtNLM"/>
    </source>
</evidence>
<accession>A0A1J5R7Q9</accession>